<organism evidence="2 3">
    <name type="scientific">Actinomadura fibrosa</name>
    <dbReference type="NCBI Taxonomy" id="111802"/>
    <lineage>
        <taxon>Bacteria</taxon>
        <taxon>Bacillati</taxon>
        <taxon>Actinomycetota</taxon>
        <taxon>Actinomycetes</taxon>
        <taxon>Streptosporangiales</taxon>
        <taxon>Thermomonosporaceae</taxon>
        <taxon>Actinomadura</taxon>
    </lineage>
</organism>
<dbReference type="EMBL" id="JBHTGP010000007">
    <property type="protein sequence ID" value="MFD0686036.1"/>
    <property type="molecule type" value="Genomic_DNA"/>
</dbReference>
<dbReference type="InterPro" id="IPR007712">
    <property type="entry name" value="RelE/ParE_toxin"/>
</dbReference>
<proteinExistence type="predicted"/>
<dbReference type="InterPro" id="IPR035093">
    <property type="entry name" value="RelE/ParE_toxin_dom_sf"/>
</dbReference>
<sequence>MPQSVRWLPTAWAQLLALPDALYKEGLAAAAGLMVDPFPDDAVPDEEIPDTFRLHRGMVRIFYRVVQDDVDVVGIWPNS</sequence>
<dbReference type="Pfam" id="PF05016">
    <property type="entry name" value="ParE_toxin"/>
    <property type="match status" value="1"/>
</dbReference>
<evidence type="ECO:0000313" key="2">
    <source>
        <dbReference type="EMBL" id="MFD0686036.1"/>
    </source>
</evidence>
<dbReference type="SUPFAM" id="SSF143011">
    <property type="entry name" value="RelE-like"/>
    <property type="match status" value="1"/>
</dbReference>
<keyword evidence="3" id="KW-1185">Reference proteome</keyword>
<evidence type="ECO:0000256" key="1">
    <source>
        <dbReference type="ARBA" id="ARBA00022649"/>
    </source>
</evidence>
<accession>A0ABW2XP62</accession>
<protein>
    <submittedName>
        <fullName evidence="2">Type II toxin-antitoxin system RelE/ParE family toxin</fullName>
    </submittedName>
</protein>
<dbReference type="Proteomes" id="UP001597063">
    <property type="component" value="Unassembled WGS sequence"/>
</dbReference>
<gene>
    <name evidence="2" type="ORF">ACFQZM_16145</name>
</gene>
<name>A0ABW2XP62_9ACTN</name>
<dbReference type="RefSeq" id="WP_131755631.1">
    <property type="nucleotide sequence ID" value="NZ_CAACUY010000007.1"/>
</dbReference>
<evidence type="ECO:0000313" key="3">
    <source>
        <dbReference type="Proteomes" id="UP001597063"/>
    </source>
</evidence>
<keyword evidence="1" id="KW-1277">Toxin-antitoxin system</keyword>
<reference evidence="3" key="1">
    <citation type="journal article" date="2019" name="Int. J. Syst. Evol. Microbiol.">
        <title>The Global Catalogue of Microorganisms (GCM) 10K type strain sequencing project: providing services to taxonomists for standard genome sequencing and annotation.</title>
        <authorList>
            <consortium name="The Broad Institute Genomics Platform"/>
            <consortium name="The Broad Institute Genome Sequencing Center for Infectious Disease"/>
            <person name="Wu L."/>
            <person name="Ma J."/>
        </authorList>
    </citation>
    <scope>NUCLEOTIDE SEQUENCE [LARGE SCALE GENOMIC DNA]</scope>
    <source>
        <strain evidence="3">JCM 9371</strain>
    </source>
</reference>
<comment type="caution">
    <text evidence="2">The sequence shown here is derived from an EMBL/GenBank/DDBJ whole genome shotgun (WGS) entry which is preliminary data.</text>
</comment>